<dbReference type="EMBL" id="HE600955">
    <property type="protein sequence ID" value="CAP35122.1"/>
    <property type="molecule type" value="Genomic_DNA"/>
</dbReference>
<dbReference type="AlphaFoldDB" id="A8XR49"/>
<dbReference type="InterPro" id="IPR036397">
    <property type="entry name" value="RNaseH_sf"/>
</dbReference>
<protein>
    <submittedName>
        <fullName evidence="2">Protein CBG17465</fullName>
    </submittedName>
</protein>
<evidence type="ECO:0000313" key="2">
    <source>
        <dbReference type="EMBL" id="CAP35122.1"/>
    </source>
</evidence>
<dbReference type="RefSeq" id="XP_002641086.1">
    <property type="nucleotide sequence ID" value="XM_002641040.1"/>
</dbReference>
<dbReference type="PANTHER" id="PTHR46068">
    <property type="entry name" value="PROTEIN CBG27172"/>
    <property type="match status" value="1"/>
</dbReference>
<reference evidence="2 3" key="1">
    <citation type="journal article" date="2003" name="PLoS Biol.">
        <title>The genome sequence of Caenorhabditis briggsae: a platform for comparative genomics.</title>
        <authorList>
            <person name="Stein L.D."/>
            <person name="Bao Z."/>
            <person name="Blasiar D."/>
            <person name="Blumenthal T."/>
            <person name="Brent M.R."/>
            <person name="Chen N."/>
            <person name="Chinwalla A."/>
            <person name="Clarke L."/>
            <person name="Clee C."/>
            <person name="Coghlan A."/>
            <person name="Coulson A."/>
            <person name="D'Eustachio P."/>
            <person name="Fitch D.H."/>
            <person name="Fulton L.A."/>
            <person name="Fulton R.E."/>
            <person name="Griffiths-Jones S."/>
            <person name="Harris T.W."/>
            <person name="Hillier L.W."/>
            <person name="Kamath R."/>
            <person name="Kuwabara P.E."/>
            <person name="Mardis E.R."/>
            <person name="Marra M.A."/>
            <person name="Miner T.L."/>
            <person name="Minx P."/>
            <person name="Mullikin J.C."/>
            <person name="Plumb R.W."/>
            <person name="Rogers J."/>
            <person name="Schein J.E."/>
            <person name="Sohrmann M."/>
            <person name="Spieth J."/>
            <person name="Stajich J.E."/>
            <person name="Wei C."/>
            <person name="Willey D."/>
            <person name="Wilson R.K."/>
            <person name="Durbin R."/>
            <person name="Waterston R.H."/>
        </authorList>
    </citation>
    <scope>NUCLEOTIDE SEQUENCE [LARGE SCALE GENOMIC DNA]</scope>
    <source>
        <strain evidence="2 3">AF16</strain>
    </source>
</reference>
<dbReference type="Gene3D" id="1.10.10.10">
    <property type="entry name" value="Winged helix-like DNA-binding domain superfamily/Winged helix DNA-binding domain"/>
    <property type="match status" value="1"/>
</dbReference>
<dbReference type="SUPFAM" id="SSF46689">
    <property type="entry name" value="Homeodomain-like"/>
    <property type="match status" value="1"/>
</dbReference>
<reference evidence="2 3" key="2">
    <citation type="journal article" date="2011" name="PLoS Genet.">
        <title>Caenorhabditis briggsae recombinant inbred line genotypes reveal inter-strain incompatibility and the evolution of recombination.</title>
        <authorList>
            <person name="Ross J.A."/>
            <person name="Koboldt D.C."/>
            <person name="Staisch J.E."/>
            <person name="Chamberlin H.M."/>
            <person name="Gupta B.P."/>
            <person name="Miller R.D."/>
            <person name="Baird S.E."/>
            <person name="Haag E.S."/>
        </authorList>
    </citation>
    <scope>NUCLEOTIDE SEQUENCE [LARGE SCALE GENOMIC DNA]</scope>
    <source>
        <strain evidence="2 3">AF16</strain>
    </source>
</reference>
<proteinExistence type="predicted"/>
<dbReference type="InterPro" id="IPR036388">
    <property type="entry name" value="WH-like_DNA-bd_sf"/>
</dbReference>
<dbReference type="KEGG" id="cbr:CBG_17465"/>
<accession>A8XR49</accession>
<dbReference type="PANTHER" id="PTHR46068:SF1">
    <property type="entry name" value="TRANSPOSASE IS30-LIKE HTH DOMAIN-CONTAINING PROTEIN"/>
    <property type="match status" value="1"/>
</dbReference>
<dbReference type="GO" id="GO:0003676">
    <property type="term" value="F:nucleic acid binding"/>
    <property type="evidence" value="ECO:0007669"/>
    <property type="project" value="InterPro"/>
</dbReference>
<dbReference type="OMA" id="TENIWCI"/>
<dbReference type="GeneID" id="8583079"/>
<evidence type="ECO:0000256" key="1">
    <source>
        <dbReference type="ARBA" id="ARBA00004123"/>
    </source>
</evidence>
<dbReference type="InterPro" id="IPR009057">
    <property type="entry name" value="Homeodomain-like_sf"/>
</dbReference>
<dbReference type="InParanoid" id="A8XR49"/>
<dbReference type="Pfam" id="PF13384">
    <property type="entry name" value="HTH_23"/>
    <property type="match status" value="1"/>
</dbReference>
<gene>
    <name evidence="2 4" type="ORF">CBG17465</name>
    <name evidence="2" type="ORF">CBG_17465</name>
</gene>
<dbReference type="Gene3D" id="3.30.420.10">
    <property type="entry name" value="Ribonuclease H-like superfamily/Ribonuclease H"/>
    <property type="match status" value="1"/>
</dbReference>
<dbReference type="eggNOG" id="ENOG502S3U9">
    <property type="taxonomic scope" value="Eukaryota"/>
</dbReference>
<evidence type="ECO:0000313" key="3">
    <source>
        <dbReference type="Proteomes" id="UP000008549"/>
    </source>
</evidence>
<comment type="subcellular location">
    <subcellularLocation>
        <location evidence="1">Nucleus</location>
    </subcellularLocation>
</comment>
<dbReference type="CTD" id="8583079"/>
<keyword evidence="3" id="KW-1185">Reference proteome</keyword>
<dbReference type="GO" id="GO:0005634">
    <property type="term" value="C:nucleus"/>
    <property type="evidence" value="ECO:0007669"/>
    <property type="project" value="UniProtKB-SubCell"/>
</dbReference>
<dbReference type="HOGENOM" id="CLU_033666_5_0_1"/>
<dbReference type="WormBase" id="CBG17465">
    <property type="protein sequence ID" value="CBP47144"/>
    <property type="gene ID" value="WBGene00037076"/>
</dbReference>
<dbReference type="Proteomes" id="UP000008549">
    <property type="component" value="Unassembled WGS sequence"/>
</dbReference>
<organism evidence="2 3">
    <name type="scientific">Caenorhabditis briggsae</name>
    <dbReference type="NCBI Taxonomy" id="6238"/>
    <lineage>
        <taxon>Eukaryota</taxon>
        <taxon>Metazoa</taxon>
        <taxon>Ecdysozoa</taxon>
        <taxon>Nematoda</taxon>
        <taxon>Chromadorea</taxon>
        <taxon>Rhabditida</taxon>
        <taxon>Rhabditina</taxon>
        <taxon>Rhabditomorpha</taxon>
        <taxon>Rhabditoidea</taxon>
        <taxon>Rhabditidae</taxon>
        <taxon>Peloderinae</taxon>
        <taxon>Caenorhabditis</taxon>
    </lineage>
</organism>
<sequence>MTAASPHRTLIVDFYKRGLSTGDISKRLGVHRNTVFATIRRFNQLGHLKDRTGRGRPRTVRTPAKVKAVREKVRRNARRSMKKMSDDMDISYTSMRRIVRKELKMTSYRATKAAILSQANKEKRLIKAKRLLAGTRKKDRLITIFSDEKLFRVEAEFNSQNHRVLATNIQQAAERGKTIHRASHPASIMVFGAACYDGKRFWRSMCYRGLKTTSVRRNTSSNKMERLLIPQKWLNSGARTTYPAFIPKDKWPAYSPDLNPLDYFVWGDLPNKVCARPNANIEALKKSLSEEWDKLSVEYLRATIDAFPRRLRAVVAAKGGRIE</sequence>
<evidence type="ECO:0000313" key="4">
    <source>
        <dbReference type="WormBase" id="CBG17465"/>
    </source>
</evidence>
<name>A8XR49_CAEBR</name>